<dbReference type="GO" id="GO:0051301">
    <property type="term" value="P:cell division"/>
    <property type="evidence" value="ECO:0007669"/>
    <property type="project" value="UniProtKB-KW"/>
</dbReference>
<dbReference type="SUPFAM" id="SSF63418">
    <property type="entry name" value="MurE/MurF N-terminal domain"/>
    <property type="match status" value="1"/>
</dbReference>
<name>A0A4Q7M6J1_9BURK</name>
<keyword evidence="2 10" id="KW-0436">Ligase</keyword>
<dbReference type="GO" id="GO:0005524">
    <property type="term" value="F:ATP binding"/>
    <property type="evidence" value="ECO:0007669"/>
    <property type="project" value="UniProtKB-UniRule"/>
</dbReference>
<evidence type="ECO:0000313" key="15">
    <source>
        <dbReference type="EMBL" id="RZS63304.1"/>
    </source>
</evidence>
<feature type="domain" description="Mur ligase C-terminal" evidence="13">
    <location>
        <begin position="340"/>
        <end position="482"/>
    </location>
</feature>
<evidence type="ECO:0000256" key="7">
    <source>
        <dbReference type="ARBA" id="ARBA00022984"/>
    </source>
</evidence>
<evidence type="ECO:0000256" key="1">
    <source>
        <dbReference type="ARBA" id="ARBA00022490"/>
    </source>
</evidence>
<dbReference type="GO" id="GO:0005737">
    <property type="term" value="C:cytoplasm"/>
    <property type="evidence" value="ECO:0007669"/>
    <property type="project" value="UniProtKB-SubCell"/>
</dbReference>
<evidence type="ECO:0000259" key="13">
    <source>
        <dbReference type="Pfam" id="PF02875"/>
    </source>
</evidence>
<comment type="function">
    <text evidence="10 11">Involved in cell wall formation. Catalyzes the final step in the synthesis of UDP-N-acetylmuramoyl-pentapeptide, the precursor of murein.</text>
</comment>
<evidence type="ECO:0000256" key="8">
    <source>
        <dbReference type="ARBA" id="ARBA00023306"/>
    </source>
</evidence>
<evidence type="ECO:0000256" key="5">
    <source>
        <dbReference type="ARBA" id="ARBA00022840"/>
    </source>
</evidence>
<evidence type="ECO:0000256" key="10">
    <source>
        <dbReference type="HAMAP-Rule" id="MF_02019"/>
    </source>
</evidence>
<accession>A0A4Q7M6J1</accession>
<dbReference type="GO" id="GO:0071555">
    <property type="term" value="P:cell wall organization"/>
    <property type="evidence" value="ECO:0007669"/>
    <property type="project" value="UniProtKB-KW"/>
</dbReference>
<dbReference type="InterPro" id="IPR036565">
    <property type="entry name" value="Mur-like_cat_sf"/>
</dbReference>
<dbReference type="InterPro" id="IPR051046">
    <property type="entry name" value="MurCDEF_CellWall_CoF430Synth"/>
</dbReference>
<dbReference type="Pfam" id="PF02875">
    <property type="entry name" value="Mur_ligase_C"/>
    <property type="match status" value="1"/>
</dbReference>
<protein>
    <recommendedName>
        <fullName evidence="10 11">UDP-N-acetylmuramoyl-tripeptide--D-alanyl-D-alanine ligase</fullName>
        <ecNumber evidence="10 11">6.3.2.10</ecNumber>
    </recommendedName>
    <alternativeName>
        <fullName evidence="10">D-alanyl-D-alanine-adding enzyme</fullName>
    </alternativeName>
</protein>
<comment type="similarity">
    <text evidence="10">Belongs to the MurCDEF family. MurF subfamily.</text>
</comment>
<keyword evidence="4 10" id="KW-0547">Nucleotide-binding</keyword>
<dbReference type="Pfam" id="PF01225">
    <property type="entry name" value="Mur_ligase"/>
    <property type="match status" value="1"/>
</dbReference>
<dbReference type="HAMAP" id="MF_02019">
    <property type="entry name" value="MurF"/>
    <property type="match status" value="1"/>
</dbReference>
<dbReference type="SUPFAM" id="SSF53244">
    <property type="entry name" value="MurD-like peptide ligases, peptide-binding domain"/>
    <property type="match status" value="1"/>
</dbReference>
<dbReference type="NCBIfam" id="TIGR01143">
    <property type="entry name" value="murF"/>
    <property type="match status" value="1"/>
</dbReference>
<keyword evidence="1 10" id="KW-0963">Cytoplasm</keyword>
<keyword evidence="7 10" id="KW-0573">Peptidoglycan synthesis</keyword>
<comment type="caution">
    <text evidence="15">The sequence shown here is derived from an EMBL/GenBank/DDBJ whole genome shotgun (WGS) entry which is preliminary data.</text>
</comment>
<evidence type="ECO:0000259" key="14">
    <source>
        <dbReference type="Pfam" id="PF08245"/>
    </source>
</evidence>
<dbReference type="InterPro" id="IPR004101">
    <property type="entry name" value="Mur_ligase_C"/>
</dbReference>
<dbReference type="GO" id="GO:0047480">
    <property type="term" value="F:UDP-N-acetylmuramoyl-tripeptide-D-alanyl-D-alanine ligase activity"/>
    <property type="evidence" value="ECO:0007669"/>
    <property type="project" value="UniProtKB-UniRule"/>
</dbReference>
<dbReference type="PANTHER" id="PTHR43024">
    <property type="entry name" value="UDP-N-ACETYLMURAMOYL-TRIPEPTIDE--D-ALANYL-D-ALANINE LIGASE"/>
    <property type="match status" value="1"/>
</dbReference>
<comment type="subcellular location">
    <subcellularLocation>
        <location evidence="10 11">Cytoplasm</location>
    </subcellularLocation>
</comment>
<dbReference type="Proteomes" id="UP000293433">
    <property type="component" value="Unassembled WGS sequence"/>
</dbReference>
<dbReference type="OrthoDB" id="9800958at2"/>
<evidence type="ECO:0000256" key="6">
    <source>
        <dbReference type="ARBA" id="ARBA00022960"/>
    </source>
</evidence>
<keyword evidence="3 10" id="KW-0132">Cell division</keyword>
<dbReference type="RefSeq" id="WP_130479980.1">
    <property type="nucleotide sequence ID" value="NZ_SGWV01000001.1"/>
</dbReference>
<keyword evidence="9 10" id="KW-0961">Cell wall biogenesis/degradation</keyword>
<dbReference type="GO" id="GO:0009252">
    <property type="term" value="P:peptidoglycan biosynthetic process"/>
    <property type="evidence" value="ECO:0007669"/>
    <property type="project" value="UniProtKB-UniRule"/>
</dbReference>
<evidence type="ECO:0000256" key="11">
    <source>
        <dbReference type="RuleBase" id="RU004136"/>
    </source>
</evidence>
<dbReference type="Gene3D" id="3.40.1190.10">
    <property type="entry name" value="Mur-like, catalytic domain"/>
    <property type="match status" value="1"/>
</dbReference>
<dbReference type="AlphaFoldDB" id="A0A4Q7M6J1"/>
<keyword evidence="5 10" id="KW-0067">ATP-binding</keyword>
<dbReference type="InterPro" id="IPR005863">
    <property type="entry name" value="UDP-N-AcMur_synth"/>
</dbReference>
<dbReference type="Gene3D" id="3.40.1390.10">
    <property type="entry name" value="MurE/MurF, N-terminal domain"/>
    <property type="match status" value="1"/>
</dbReference>
<dbReference type="InterPro" id="IPR036615">
    <property type="entry name" value="Mur_ligase_C_dom_sf"/>
</dbReference>
<keyword evidence="6 10" id="KW-0133">Cell shape</keyword>
<evidence type="ECO:0000256" key="4">
    <source>
        <dbReference type="ARBA" id="ARBA00022741"/>
    </source>
</evidence>
<reference evidence="15 16" key="1">
    <citation type="submission" date="2019-02" db="EMBL/GenBank/DDBJ databases">
        <title>Genomic Encyclopedia of Type Strains, Phase IV (KMG-IV): sequencing the most valuable type-strain genomes for metagenomic binning, comparative biology and taxonomic classification.</title>
        <authorList>
            <person name="Goeker M."/>
        </authorList>
    </citation>
    <scope>NUCLEOTIDE SEQUENCE [LARGE SCALE GENOMIC DNA]</scope>
    <source>
        <strain evidence="15 16">DSM 10617</strain>
    </source>
</reference>
<sequence>MTAHWLTLAQAHALIQRRIPQARLIGDGTTPLQRAHSDTRTLRPGDLFVALRGERFDANDFIEPARDAGAVAALAERGLQAARLPGIEVPDSLAGLQALATAWRAGFTLPLIAVTGSNGKTTVTQMIAAILRAWQGEAAHATAGNFNNHIGVPLTLLALRGPHRASVVELGMNHPGEIAELAAIAQPTVALVNNAQREHQEFMHTVEAVARENGCAIAALPADGTAVFPADDTYTPIWRSLAGARRVLTFALADEAAAAGLDISSIDAVAHADWAGDHWQARFETPAGEIEVALAVAGRHNVKNALAAAACALAAGCPAEAVQRGLAGFAAVKGRSQVSRLDWAGRTVTLIDDSYNANPDSMRAAIEVLAELPAPRWLLLGDMGEVGDQGPAFHAEVGTLAADRGIEQLWTAGTLAAGAAQAYAARVQQRVQEQGARHGAQDAGVQAQQVSHHADTAALLEVLAQRDRACPAAASVLVKGSRFMAMERAVAAIRVRAAQAGEQQDAG</sequence>
<comment type="catalytic activity">
    <reaction evidence="10 11">
        <text>D-alanyl-D-alanine + UDP-N-acetyl-alpha-D-muramoyl-L-alanyl-gamma-D-glutamyl-meso-2,6-diaminopimelate + ATP = UDP-N-acetyl-alpha-D-muramoyl-L-alanyl-gamma-D-glutamyl-meso-2,6-diaminopimeloyl-D-alanyl-D-alanine + ADP + phosphate + H(+)</text>
        <dbReference type="Rhea" id="RHEA:28374"/>
        <dbReference type="ChEBI" id="CHEBI:15378"/>
        <dbReference type="ChEBI" id="CHEBI:30616"/>
        <dbReference type="ChEBI" id="CHEBI:43474"/>
        <dbReference type="ChEBI" id="CHEBI:57822"/>
        <dbReference type="ChEBI" id="CHEBI:61386"/>
        <dbReference type="ChEBI" id="CHEBI:83905"/>
        <dbReference type="ChEBI" id="CHEBI:456216"/>
        <dbReference type="EC" id="6.3.2.10"/>
    </reaction>
</comment>
<dbReference type="Pfam" id="PF08245">
    <property type="entry name" value="Mur_ligase_M"/>
    <property type="match status" value="1"/>
</dbReference>
<dbReference type="GO" id="GO:0008360">
    <property type="term" value="P:regulation of cell shape"/>
    <property type="evidence" value="ECO:0007669"/>
    <property type="project" value="UniProtKB-KW"/>
</dbReference>
<evidence type="ECO:0000256" key="9">
    <source>
        <dbReference type="ARBA" id="ARBA00023316"/>
    </source>
</evidence>
<keyword evidence="8 10" id="KW-0131">Cell cycle</keyword>
<feature type="binding site" evidence="10">
    <location>
        <begin position="116"/>
        <end position="122"/>
    </location>
    <ligand>
        <name>ATP</name>
        <dbReference type="ChEBI" id="CHEBI:30616"/>
    </ligand>
</feature>
<dbReference type="EC" id="6.3.2.10" evidence="10 11"/>
<dbReference type="SUPFAM" id="SSF53623">
    <property type="entry name" value="MurD-like peptide ligases, catalytic domain"/>
    <property type="match status" value="1"/>
</dbReference>
<organism evidence="15 16">
    <name type="scientific">Sphaerotilus mobilis</name>
    <dbReference type="NCBI Taxonomy" id="47994"/>
    <lineage>
        <taxon>Bacteria</taxon>
        <taxon>Pseudomonadati</taxon>
        <taxon>Pseudomonadota</taxon>
        <taxon>Betaproteobacteria</taxon>
        <taxon>Burkholderiales</taxon>
        <taxon>Sphaerotilaceae</taxon>
        <taxon>Sphaerotilus</taxon>
    </lineage>
</organism>
<dbReference type="InterPro" id="IPR000713">
    <property type="entry name" value="Mur_ligase_N"/>
</dbReference>
<proteinExistence type="inferred from homology"/>
<evidence type="ECO:0000256" key="2">
    <source>
        <dbReference type="ARBA" id="ARBA00022598"/>
    </source>
</evidence>
<dbReference type="UniPathway" id="UPA00219"/>
<dbReference type="Gene3D" id="3.90.190.20">
    <property type="entry name" value="Mur ligase, C-terminal domain"/>
    <property type="match status" value="1"/>
</dbReference>
<gene>
    <name evidence="10" type="primary">murF</name>
    <name evidence="15" type="ORF">EV685_0020</name>
</gene>
<dbReference type="InterPro" id="IPR035911">
    <property type="entry name" value="MurE/MurF_N"/>
</dbReference>
<evidence type="ECO:0000259" key="12">
    <source>
        <dbReference type="Pfam" id="PF01225"/>
    </source>
</evidence>
<feature type="domain" description="Mur ligase N-terminal catalytic" evidence="12">
    <location>
        <begin position="38"/>
        <end position="103"/>
    </location>
</feature>
<evidence type="ECO:0000256" key="3">
    <source>
        <dbReference type="ARBA" id="ARBA00022618"/>
    </source>
</evidence>
<dbReference type="InterPro" id="IPR013221">
    <property type="entry name" value="Mur_ligase_cen"/>
</dbReference>
<dbReference type="GO" id="GO:0008766">
    <property type="term" value="F:UDP-N-acetylmuramoylalanyl-D-glutamyl-2,6-diaminopimelate-D-alanyl-D-alanine ligase activity"/>
    <property type="evidence" value="ECO:0007669"/>
    <property type="project" value="RHEA"/>
</dbReference>
<keyword evidence="16" id="KW-1185">Reference proteome</keyword>
<feature type="domain" description="Mur ligase central" evidence="14">
    <location>
        <begin position="114"/>
        <end position="312"/>
    </location>
</feature>
<evidence type="ECO:0000313" key="16">
    <source>
        <dbReference type="Proteomes" id="UP000293433"/>
    </source>
</evidence>
<dbReference type="PANTHER" id="PTHR43024:SF1">
    <property type="entry name" value="UDP-N-ACETYLMURAMOYL-TRIPEPTIDE--D-ALANYL-D-ALANINE LIGASE"/>
    <property type="match status" value="1"/>
</dbReference>
<comment type="pathway">
    <text evidence="10 11">Cell wall biogenesis; peptidoglycan biosynthesis.</text>
</comment>
<dbReference type="EMBL" id="SGWV01000001">
    <property type="protein sequence ID" value="RZS63304.1"/>
    <property type="molecule type" value="Genomic_DNA"/>
</dbReference>